<feature type="domain" description="Orn/Lys/Arg decarboxylase C-terminal" evidence="7">
    <location>
        <begin position="406"/>
        <end position="459"/>
    </location>
</feature>
<dbReference type="SUPFAM" id="SSF55904">
    <property type="entry name" value="Ornithine decarboxylase C-terminal domain"/>
    <property type="match status" value="1"/>
</dbReference>
<dbReference type="Proteomes" id="UP000031829">
    <property type="component" value="Chromosome"/>
</dbReference>
<feature type="domain" description="Orn/Lys/Arg decarboxylases family 1 pyridoxal-P attachment site" evidence="6">
    <location>
        <begin position="6"/>
        <end position="308"/>
    </location>
</feature>
<evidence type="ECO:0000259" key="6">
    <source>
        <dbReference type="Pfam" id="PF01276"/>
    </source>
</evidence>
<evidence type="ECO:0000256" key="2">
    <source>
        <dbReference type="ARBA" id="ARBA00010671"/>
    </source>
</evidence>
<dbReference type="RefSeq" id="WP_034654916.1">
    <property type="nucleotide sequence ID" value="NZ_BCVB01000020.1"/>
</dbReference>
<dbReference type="EMBL" id="CP009920">
    <property type="protein sequence ID" value="AJI25403.1"/>
    <property type="molecule type" value="Genomic_DNA"/>
</dbReference>
<dbReference type="InterPro" id="IPR008286">
    <property type="entry name" value="Prn/Lys/Arg_de-COase_C"/>
</dbReference>
<dbReference type="Gene3D" id="3.40.640.10">
    <property type="entry name" value="Type I PLP-dependent aspartate aminotransferase-like (Major domain)"/>
    <property type="match status" value="1"/>
</dbReference>
<dbReference type="HOGENOM" id="CLU_025925_2_0_9"/>
<dbReference type="InterPro" id="IPR036633">
    <property type="entry name" value="Prn/Lys/Arg_de-COase_C_sf"/>
</dbReference>
<dbReference type="PANTHER" id="PTHR43277">
    <property type="entry name" value="ARGININE DECARBOXYLASE"/>
    <property type="match status" value="1"/>
</dbReference>
<dbReference type="Gene3D" id="3.90.105.10">
    <property type="entry name" value="Molybdopterin biosynthesis moea protein, domain 2"/>
    <property type="match status" value="1"/>
</dbReference>
<accession>A0A0B6AXI6</accession>
<dbReference type="InterPro" id="IPR052357">
    <property type="entry name" value="Orn_Lys_Arg_decarboxylase-I"/>
</dbReference>
<keyword evidence="4" id="KW-0663">Pyridoxal phosphate</keyword>
<name>A0A0B6AXI6_PRIM2</name>
<protein>
    <submittedName>
        <fullName evidence="8">Beta-eliminating lyase family protein</fullName>
    </submittedName>
</protein>
<reference evidence="8 9" key="1">
    <citation type="journal article" date="2015" name="Genome Announc.">
        <title>Complete genome sequences for 35 biothreat assay-relevant bacillus species.</title>
        <authorList>
            <person name="Johnson S.L."/>
            <person name="Daligault H.E."/>
            <person name="Davenport K.W."/>
            <person name="Jaissle J."/>
            <person name="Frey K.G."/>
            <person name="Ladner J.T."/>
            <person name="Broomall S.M."/>
            <person name="Bishop-Lilly K.A."/>
            <person name="Bruce D.C."/>
            <person name="Gibbons H.S."/>
            <person name="Coyne S.R."/>
            <person name="Lo C.C."/>
            <person name="Meincke L."/>
            <person name="Munk A.C."/>
            <person name="Koroleva G.I."/>
            <person name="Rosenzweig C.N."/>
            <person name="Palacios G.F."/>
            <person name="Redden C.L."/>
            <person name="Minogue T.D."/>
            <person name="Chain P.S."/>
        </authorList>
    </citation>
    <scope>NUCLEOTIDE SEQUENCE [LARGE SCALE GENOMIC DNA]</scope>
    <source>
        <strain evidence="9">ATCC 14581 / DSM 32 / JCM 2506 / NBRC 15308 / NCIMB 9376 / NCTC 10342 / NRRL B-14308 / VKM B-512</strain>
    </source>
</reference>
<dbReference type="GeneID" id="93640392"/>
<dbReference type="Pfam" id="PF03711">
    <property type="entry name" value="OKR_DC_1_C"/>
    <property type="match status" value="1"/>
</dbReference>
<comment type="cofactor">
    <cofactor evidence="1">
        <name>pyridoxal 5'-phosphate</name>
        <dbReference type="ChEBI" id="CHEBI:597326"/>
    </cofactor>
</comment>
<gene>
    <name evidence="8" type="ORF">BG04_2323</name>
</gene>
<dbReference type="AlphaFoldDB" id="A0A0B6AXI6"/>
<evidence type="ECO:0000313" key="8">
    <source>
        <dbReference type="EMBL" id="AJI25403.1"/>
    </source>
</evidence>
<proteinExistence type="inferred from homology"/>
<evidence type="ECO:0000256" key="1">
    <source>
        <dbReference type="ARBA" id="ARBA00001933"/>
    </source>
</evidence>
<dbReference type="SUPFAM" id="SSF53383">
    <property type="entry name" value="PLP-dependent transferases"/>
    <property type="match status" value="1"/>
</dbReference>
<dbReference type="InterPro" id="IPR000310">
    <property type="entry name" value="Orn/Lys/Arg_deCO2ase_major_dom"/>
</dbReference>
<comment type="similarity">
    <text evidence="2">Belongs to the Orn/Lys/Arg decarboxylase class-I family.</text>
</comment>
<evidence type="ECO:0000313" key="9">
    <source>
        <dbReference type="Proteomes" id="UP000031829"/>
    </source>
</evidence>
<dbReference type="CDD" id="cd00615">
    <property type="entry name" value="Orn_deC_like"/>
    <property type="match status" value="1"/>
</dbReference>
<keyword evidence="5 8" id="KW-0456">Lyase</keyword>
<evidence type="ECO:0000256" key="5">
    <source>
        <dbReference type="ARBA" id="ARBA00023239"/>
    </source>
</evidence>
<dbReference type="GO" id="GO:0016831">
    <property type="term" value="F:carboxy-lyase activity"/>
    <property type="evidence" value="ECO:0007669"/>
    <property type="project" value="UniProtKB-KW"/>
</dbReference>
<dbReference type="InterPro" id="IPR015421">
    <property type="entry name" value="PyrdxlP-dep_Trfase_major"/>
</dbReference>
<evidence type="ECO:0000256" key="3">
    <source>
        <dbReference type="ARBA" id="ARBA00022793"/>
    </source>
</evidence>
<dbReference type="Pfam" id="PF01276">
    <property type="entry name" value="OKR_DC_1"/>
    <property type="match status" value="1"/>
</dbReference>
<evidence type="ECO:0000259" key="7">
    <source>
        <dbReference type="Pfam" id="PF03711"/>
    </source>
</evidence>
<keyword evidence="3" id="KW-0210">Decarboxylase</keyword>
<dbReference type="KEGG" id="bmeg:BG04_2323"/>
<sequence length="474" mass="53221">MDTYLPLYNRLVRHSEKRSLSYHVPGHKNGQILPSHIQSSYADFLQYDLTEISGLDDLHEAESVIKEAQELTAKLYGVDESFFLVNGSTVGNLAAILSLCHEGDKIAVQRDSHKSIFNAIALSKASPIFLAPEIDSKTHLSTGVSIKTIKAALEGSQDIKAFVLTNPTYYGVARDLKEIIDFIHGYNIPIIIDEAHGAHFILGNPFPSSAVTYGADLVVQSAHKTLPAMTMGSYLHMQGTLINKQSVRHHLQVLQSSSPSYPIMASLDLARYYLQQFTQYDIDRMTENIHSFVEKINEIDTLSTIDVETDQTATDLLKMTLTCSAATGYHLQKELEKQDIYTELADVNYVLFVLPLSSSWDFNDTIKRVRQAVENIQRKSYEKLIIKPFRFSKATVLLPMEERKLRTKHMCSFEEAIGRVSAQSVIPYPPGIPILMEGETITSNHIDYILHIQRLNGHIQGGSCMEEGKIEVFK</sequence>
<organism evidence="8 9">
    <name type="scientific">Priestia megaterium (strain ATCC 14581 / DSM 32 / CCUG 1817 / JCM 2506 / NBRC 15308 / NCIMB 9376 / NCTC 10342 / NRRL B-14308 / VKM B-512 / Ford 19)</name>
    <name type="common">Bacillus megaterium</name>
    <dbReference type="NCBI Taxonomy" id="1348623"/>
    <lineage>
        <taxon>Bacteria</taxon>
        <taxon>Bacillati</taxon>
        <taxon>Bacillota</taxon>
        <taxon>Bacilli</taxon>
        <taxon>Bacillales</taxon>
        <taxon>Bacillaceae</taxon>
        <taxon>Priestia</taxon>
    </lineage>
</organism>
<dbReference type="PANTHER" id="PTHR43277:SF3">
    <property type="entry name" value="DECARBOXYLASE, PUTATIVE-RELATED"/>
    <property type="match status" value="1"/>
</dbReference>
<evidence type="ECO:0000256" key="4">
    <source>
        <dbReference type="ARBA" id="ARBA00022898"/>
    </source>
</evidence>
<dbReference type="InterPro" id="IPR015424">
    <property type="entry name" value="PyrdxlP-dep_Trfase"/>
</dbReference>